<proteinExistence type="predicted"/>
<evidence type="ECO:0000256" key="1">
    <source>
        <dbReference type="SAM" id="MobiDB-lite"/>
    </source>
</evidence>
<feature type="region of interest" description="Disordered" evidence="1">
    <location>
        <begin position="1"/>
        <end position="60"/>
    </location>
</feature>
<feature type="compositionally biased region" description="Basic and acidic residues" evidence="1">
    <location>
        <begin position="1"/>
        <end position="15"/>
    </location>
</feature>
<gene>
    <name evidence="2" type="ORF">K469DRAFT_754318</name>
</gene>
<dbReference type="EMBL" id="ML994673">
    <property type="protein sequence ID" value="KAF2178692.1"/>
    <property type="molecule type" value="Genomic_DNA"/>
</dbReference>
<accession>A0A6A6DJV0</accession>
<name>A0A6A6DJV0_9PEZI</name>
<sequence length="282" mass="31628">MANPTKSKEGEDKLDVTMASDPIVIESSDEEPAQDPSPIMKLESADDADDEADDEPEDEALDVAERDIVLDVDDRVPYRKGWPLLPVLPVATIQDVPTKYFPSSGAHLKVISKLLEKSGVEVHKIEVAHRMHYGTHPGKSNATLCILSNQANNSTWDDAVRDIRAYLIENEVQLCIEILDHRLWNGMWSLPIVPTEKGVLRACKRKRHAMTEVLKESGEPWVSLDFYHRGLTHRRPDCRPTAIISAPYPNHAIWYSRILPAIKVIAGPKLEVELMFSTVDGL</sequence>
<dbReference type="AlphaFoldDB" id="A0A6A6DJV0"/>
<evidence type="ECO:0000313" key="2">
    <source>
        <dbReference type="EMBL" id="KAF2178692.1"/>
    </source>
</evidence>
<organism evidence="2 3">
    <name type="scientific">Zopfia rhizophila CBS 207.26</name>
    <dbReference type="NCBI Taxonomy" id="1314779"/>
    <lineage>
        <taxon>Eukaryota</taxon>
        <taxon>Fungi</taxon>
        <taxon>Dikarya</taxon>
        <taxon>Ascomycota</taxon>
        <taxon>Pezizomycotina</taxon>
        <taxon>Dothideomycetes</taxon>
        <taxon>Dothideomycetes incertae sedis</taxon>
        <taxon>Zopfiaceae</taxon>
        <taxon>Zopfia</taxon>
    </lineage>
</organism>
<reference evidence="2" key="1">
    <citation type="journal article" date="2020" name="Stud. Mycol.">
        <title>101 Dothideomycetes genomes: a test case for predicting lifestyles and emergence of pathogens.</title>
        <authorList>
            <person name="Haridas S."/>
            <person name="Albert R."/>
            <person name="Binder M."/>
            <person name="Bloem J."/>
            <person name="Labutti K."/>
            <person name="Salamov A."/>
            <person name="Andreopoulos B."/>
            <person name="Baker S."/>
            <person name="Barry K."/>
            <person name="Bills G."/>
            <person name="Bluhm B."/>
            <person name="Cannon C."/>
            <person name="Castanera R."/>
            <person name="Culley D."/>
            <person name="Daum C."/>
            <person name="Ezra D."/>
            <person name="Gonzalez J."/>
            <person name="Henrissat B."/>
            <person name="Kuo A."/>
            <person name="Liang C."/>
            <person name="Lipzen A."/>
            <person name="Lutzoni F."/>
            <person name="Magnuson J."/>
            <person name="Mondo S."/>
            <person name="Nolan M."/>
            <person name="Ohm R."/>
            <person name="Pangilinan J."/>
            <person name="Park H.-J."/>
            <person name="Ramirez L."/>
            <person name="Alfaro M."/>
            <person name="Sun H."/>
            <person name="Tritt A."/>
            <person name="Yoshinaga Y."/>
            <person name="Zwiers L.-H."/>
            <person name="Turgeon B."/>
            <person name="Goodwin S."/>
            <person name="Spatafora J."/>
            <person name="Crous P."/>
            <person name="Grigoriev I."/>
        </authorList>
    </citation>
    <scope>NUCLEOTIDE SEQUENCE</scope>
    <source>
        <strain evidence="2">CBS 207.26</strain>
    </source>
</reference>
<keyword evidence="3" id="KW-1185">Reference proteome</keyword>
<dbReference type="Proteomes" id="UP000800200">
    <property type="component" value="Unassembled WGS sequence"/>
</dbReference>
<protein>
    <submittedName>
        <fullName evidence="2">Uncharacterized protein</fullName>
    </submittedName>
</protein>
<evidence type="ECO:0000313" key="3">
    <source>
        <dbReference type="Proteomes" id="UP000800200"/>
    </source>
</evidence>
<dbReference type="OrthoDB" id="5351220at2759"/>
<feature type="compositionally biased region" description="Acidic residues" evidence="1">
    <location>
        <begin position="45"/>
        <end position="60"/>
    </location>
</feature>